<name>A0A0M8ZPX9_9HYME</name>
<dbReference type="InterPro" id="IPR019170">
    <property type="entry name" value="Meckelin"/>
</dbReference>
<evidence type="ECO:0000313" key="1">
    <source>
        <dbReference type="EMBL" id="KOX67586.1"/>
    </source>
</evidence>
<organism evidence="1 2">
    <name type="scientific">Melipona quadrifasciata</name>
    <dbReference type="NCBI Taxonomy" id="166423"/>
    <lineage>
        <taxon>Eukaryota</taxon>
        <taxon>Metazoa</taxon>
        <taxon>Ecdysozoa</taxon>
        <taxon>Arthropoda</taxon>
        <taxon>Hexapoda</taxon>
        <taxon>Insecta</taxon>
        <taxon>Pterygota</taxon>
        <taxon>Neoptera</taxon>
        <taxon>Endopterygota</taxon>
        <taxon>Hymenoptera</taxon>
        <taxon>Apocrita</taxon>
        <taxon>Aculeata</taxon>
        <taxon>Apoidea</taxon>
        <taxon>Anthophila</taxon>
        <taxon>Apidae</taxon>
        <taxon>Melipona</taxon>
    </lineage>
</organism>
<dbReference type="Pfam" id="PF09773">
    <property type="entry name" value="Meckelin"/>
    <property type="match status" value="1"/>
</dbReference>
<protein>
    <submittedName>
        <fullName evidence="1">Meckelin</fullName>
    </submittedName>
</protein>
<dbReference type="OrthoDB" id="419138at2759"/>
<evidence type="ECO:0000313" key="2">
    <source>
        <dbReference type="Proteomes" id="UP000053105"/>
    </source>
</evidence>
<dbReference type="GO" id="GO:0060271">
    <property type="term" value="P:cilium assembly"/>
    <property type="evidence" value="ECO:0007669"/>
    <property type="project" value="InterPro"/>
</dbReference>
<dbReference type="Proteomes" id="UP000053105">
    <property type="component" value="Unassembled WGS sequence"/>
</dbReference>
<reference evidence="1 2" key="1">
    <citation type="submission" date="2015-07" db="EMBL/GenBank/DDBJ databases">
        <title>The genome of Melipona quadrifasciata.</title>
        <authorList>
            <person name="Pan H."/>
            <person name="Kapheim K."/>
        </authorList>
    </citation>
    <scope>NUCLEOTIDE SEQUENCE [LARGE SCALE GENOMIC DNA]</scope>
    <source>
        <strain evidence="1">0111107301</strain>
        <tissue evidence="1">Whole body</tissue>
    </source>
</reference>
<dbReference type="STRING" id="166423.A0A0M8ZPX9"/>
<sequence>YCMQWLVFVIFYEQCITNKMQEFINLCSIANISLFILPFNYYGFYIHGRSVHGFADTDLPTLINGFQMEKSNLCAHKGLIPGTTQQTFILYLTESFRLTFNKSLELMKIVCIKQS</sequence>
<dbReference type="PANTHER" id="PTHR21274">
    <property type="entry name" value="MECKELIN"/>
    <property type="match status" value="1"/>
</dbReference>
<feature type="non-terminal residue" evidence="1">
    <location>
        <position position="1"/>
    </location>
</feature>
<dbReference type="GO" id="GO:0036038">
    <property type="term" value="C:MKS complex"/>
    <property type="evidence" value="ECO:0007669"/>
    <property type="project" value="InterPro"/>
</dbReference>
<dbReference type="PANTHER" id="PTHR21274:SF0">
    <property type="entry name" value="MECKELIN"/>
    <property type="match status" value="1"/>
</dbReference>
<dbReference type="EMBL" id="KQ436009">
    <property type="protein sequence ID" value="KOX67586.1"/>
    <property type="molecule type" value="Genomic_DNA"/>
</dbReference>
<proteinExistence type="predicted"/>
<accession>A0A0M8ZPX9</accession>
<gene>
    <name evidence="1" type="ORF">WN51_09022</name>
</gene>
<dbReference type="AlphaFoldDB" id="A0A0M8ZPX9"/>
<keyword evidence="2" id="KW-1185">Reference proteome</keyword>